<reference evidence="3 4" key="1">
    <citation type="submission" date="2021-03" db="EMBL/GenBank/DDBJ databases">
        <title>novel species in genus Cellulomonas.</title>
        <authorList>
            <person name="Zhang G."/>
        </authorList>
    </citation>
    <scope>NUCLEOTIDE SEQUENCE [LARGE SCALE GENOMIC DNA]</scope>
    <source>
        <strain evidence="4">zg-ZUI188</strain>
    </source>
</reference>
<dbReference type="RefSeq" id="WP_208209862.1">
    <property type="nucleotide sequence ID" value="NZ_CP074404.1"/>
</dbReference>
<evidence type="ECO:0000256" key="1">
    <source>
        <dbReference type="SAM" id="MobiDB-lite"/>
    </source>
</evidence>
<accession>A0ABS3SL52</accession>
<feature type="transmembrane region" description="Helical" evidence="2">
    <location>
        <begin position="33"/>
        <end position="51"/>
    </location>
</feature>
<gene>
    <name evidence="3" type="ORF">J4035_17570</name>
</gene>
<name>A0ABS3SL52_9CELL</name>
<evidence type="ECO:0000313" key="4">
    <source>
        <dbReference type="Proteomes" id="UP000678317"/>
    </source>
</evidence>
<comment type="caution">
    <text evidence="3">The sequence shown here is derived from an EMBL/GenBank/DDBJ whole genome shotgun (WGS) entry which is preliminary data.</text>
</comment>
<protein>
    <submittedName>
        <fullName evidence="3">Uncharacterized protein</fullName>
    </submittedName>
</protein>
<evidence type="ECO:0000256" key="2">
    <source>
        <dbReference type="SAM" id="Phobius"/>
    </source>
</evidence>
<proteinExistence type="predicted"/>
<keyword evidence="2" id="KW-0812">Transmembrane</keyword>
<feature type="transmembrane region" description="Helical" evidence="2">
    <location>
        <begin position="91"/>
        <end position="110"/>
    </location>
</feature>
<dbReference type="Proteomes" id="UP000678317">
    <property type="component" value="Unassembled WGS sequence"/>
</dbReference>
<keyword evidence="2" id="KW-1133">Transmembrane helix</keyword>
<evidence type="ECO:0000313" key="3">
    <source>
        <dbReference type="EMBL" id="MBO3086457.1"/>
    </source>
</evidence>
<dbReference type="EMBL" id="JAGFBM010000010">
    <property type="protein sequence ID" value="MBO3086457.1"/>
    <property type="molecule type" value="Genomic_DNA"/>
</dbReference>
<sequence length="139" mass="14304">MQPLTAGVLGKAALALVLGVVVGALGTVMHRSMPPWGMVVCLALAFAAALTTRAWAGWFTLVGYTGGLVLSMQVLATRGPGGDILVPDGQAIGWAWVLGAVAVTALVGVLPRRLFQERPRQPWEADPTAGRHDGPGVGA</sequence>
<keyword evidence="4" id="KW-1185">Reference proteome</keyword>
<feature type="transmembrane region" description="Helical" evidence="2">
    <location>
        <begin position="58"/>
        <end position="76"/>
    </location>
</feature>
<feature type="region of interest" description="Disordered" evidence="1">
    <location>
        <begin position="120"/>
        <end position="139"/>
    </location>
</feature>
<keyword evidence="2" id="KW-0472">Membrane</keyword>
<organism evidence="3 4">
    <name type="scientific">Cellulomonas fengjieae</name>
    <dbReference type="NCBI Taxonomy" id="2819978"/>
    <lineage>
        <taxon>Bacteria</taxon>
        <taxon>Bacillati</taxon>
        <taxon>Actinomycetota</taxon>
        <taxon>Actinomycetes</taxon>
        <taxon>Micrococcales</taxon>
        <taxon>Cellulomonadaceae</taxon>
        <taxon>Cellulomonas</taxon>
    </lineage>
</organism>